<reference evidence="3" key="1">
    <citation type="submission" date="2016-10" db="EMBL/GenBank/DDBJ databases">
        <title>Frankia sp. NRRL B-16386 Genome sequencing.</title>
        <authorList>
            <person name="Ghodhbane-Gtari F."/>
            <person name="Swanson E."/>
            <person name="Gueddou A."/>
            <person name="Hezbri K."/>
            <person name="Ktari K."/>
            <person name="Nouioui I."/>
            <person name="Morris K."/>
            <person name="Simpson S."/>
            <person name="Abebe-Akele F."/>
            <person name="Thomas K."/>
            <person name="Gtari M."/>
            <person name="Tisa L.S."/>
        </authorList>
    </citation>
    <scope>NUCLEOTIDE SEQUENCE [LARGE SCALE GENOMIC DNA]</scope>
    <source>
        <strain evidence="3">NRRL B-16386</strain>
    </source>
</reference>
<sequence>MTGGPALPPSGEPLTEAAARTSADEPGAAGRRLARMGRPRLTTERQIAYWRRSGLLRPGTAEMTQARTIAALRRAGVSIARIRAAADRLQASWAAVHDHEPPFEPFAGGSPLPGPPESPAAGLPRFAVLAGELFIRHPDGTWEGDSQPGQLIIDGVLPLPGSASAAATPVQPRAGDATHGRHAPGPDREAILRFVARENAHASPRETPSS</sequence>
<feature type="compositionally biased region" description="Basic and acidic residues" evidence="1">
    <location>
        <begin position="176"/>
        <end position="189"/>
    </location>
</feature>
<dbReference type="OrthoDB" id="3211309at2"/>
<dbReference type="EMBL" id="MOMC01000018">
    <property type="protein sequence ID" value="ONH31134.1"/>
    <property type="molecule type" value="Genomic_DNA"/>
</dbReference>
<feature type="region of interest" description="Disordered" evidence="1">
    <location>
        <begin position="162"/>
        <end position="189"/>
    </location>
</feature>
<evidence type="ECO:0000313" key="2">
    <source>
        <dbReference type="EMBL" id="ONH31134.1"/>
    </source>
</evidence>
<proteinExistence type="predicted"/>
<accession>A0A1V2ID85</accession>
<evidence type="ECO:0000256" key="1">
    <source>
        <dbReference type="SAM" id="MobiDB-lite"/>
    </source>
</evidence>
<feature type="region of interest" description="Disordered" evidence="1">
    <location>
        <begin position="1"/>
        <end position="39"/>
    </location>
</feature>
<organism evidence="2 3">
    <name type="scientific">Pseudofrankia asymbiotica</name>
    <dbReference type="NCBI Taxonomy" id="1834516"/>
    <lineage>
        <taxon>Bacteria</taxon>
        <taxon>Bacillati</taxon>
        <taxon>Actinomycetota</taxon>
        <taxon>Actinomycetes</taxon>
        <taxon>Frankiales</taxon>
        <taxon>Frankiaceae</taxon>
        <taxon>Pseudofrankia</taxon>
    </lineage>
</organism>
<name>A0A1V2ID85_9ACTN</name>
<dbReference type="AlphaFoldDB" id="A0A1V2ID85"/>
<gene>
    <name evidence="2" type="ORF">BL253_10810</name>
</gene>
<dbReference type="Proteomes" id="UP000188929">
    <property type="component" value="Unassembled WGS sequence"/>
</dbReference>
<protein>
    <submittedName>
        <fullName evidence="2">Uncharacterized protein</fullName>
    </submittedName>
</protein>
<feature type="compositionally biased region" description="Pro residues" evidence="1">
    <location>
        <begin position="1"/>
        <end position="11"/>
    </location>
</feature>
<dbReference type="RefSeq" id="WP_076816082.1">
    <property type="nucleotide sequence ID" value="NZ_MOMC01000018.1"/>
</dbReference>
<keyword evidence="3" id="KW-1185">Reference proteome</keyword>
<evidence type="ECO:0000313" key="3">
    <source>
        <dbReference type="Proteomes" id="UP000188929"/>
    </source>
</evidence>
<comment type="caution">
    <text evidence="2">The sequence shown here is derived from an EMBL/GenBank/DDBJ whole genome shotgun (WGS) entry which is preliminary data.</text>
</comment>